<evidence type="ECO:0000313" key="1">
    <source>
        <dbReference type="EMBL" id="CAH0388793.1"/>
    </source>
</evidence>
<keyword evidence="2" id="KW-1185">Reference proteome</keyword>
<protein>
    <submittedName>
        <fullName evidence="1">Uncharacterized protein</fullName>
    </submittedName>
</protein>
<dbReference type="EMBL" id="OU963865">
    <property type="protein sequence ID" value="CAH0388793.1"/>
    <property type="molecule type" value="Genomic_DNA"/>
</dbReference>
<sequence>MDQINNHVLYVPIRSIHPSELHRGERFPLEKMIRINTEYGETILAYIDYHGTQRKIYLPKSYSDTVTDDGLREINQKQLDIVFVGPHHKTYRYRVEPRE</sequence>
<accession>A0A9P0ACF7</accession>
<name>A0A9P0ACF7_BEMTA</name>
<organism evidence="1 2">
    <name type="scientific">Bemisia tabaci</name>
    <name type="common">Sweetpotato whitefly</name>
    <name type="synonym">Aleurodes tabaci</name>
    <dbReference type="NCBI Taxonomy" id="7038"/>
    <lineage>
        <taxon>Eukaryota</taxon>
        <taxon>Metazoa</taxon>
        <taxon>Ecdysozoa</taxon>
        <taxon>Arthropoda</taxon>
        <taxon>Hexapoda</taxon>
        <taxon>Insecta</taxon>
        <taxon>Pterygota</taxon>
        <taxon>Neoptera</taxon>
        <taxon>Paraneoptera</taxon>
        <taxon>Hemiptera</taxon>
        <taxon>Sternorrhyncha</taxon>
        <taxon>Aleyrodoidea</taxon>
        <taxon>Aleyrodidae</taxon>
        <taxon>Aleyrodinae</taxon>
        <taxon>Bemisia</taxon>
    </lineage>
</organism>
<evidence type="ECO:0000313" key="2">
    <source>
        <dbReference type="Proteomes" id="UP001152759"/>
    </source>
</evidence>
<reference evidence="1" key="1">
    <citation type="submission" date="2021-12" db="EMBL/GenBank/DDBJ databases">
        <authorList>
            <person name="King R."/>
        </authorList>
    </citation>
    <scope>NUCLEOTIDE SEQUENCE</scope>
</reference>
<gene>
    <name evidence="1" type="ORF">BEMITA_LOCUS7681</name>
</gene>
<dbReference type="Proteomes" id="UP001152759">
    <property type="component" value="Chromosome 4"/>
</dbReference>
<dbReference type="AlphaFoldDB" id="A0A9P0ACF7"/>
<proteinExistence type="predicted"/>